<evidence type="ECO:0000256" key="2">
    <source>
        <dbReference type="SAM" id="Phobius"/>
    </source>
</evidence>
<feature type="region of interest" description="Disordered" evidence="1">
    <location>
        <begin position="110"/>
        <end position="135"/>
    </location>
</feature>
<keyword evidence="4" id="KW-1185">Reference proteome</keyword>
<feature type="compositionally biased region" description="Basic and acidic residues" evidence="1">
    <location>
        <begin position="187"/>
        <end position="203"/>
    </location>
</feature>
<feature type="transmembrane region" description="Helical" evidence="2">
    <location>
        <begin position="60"/>
        <end position="82"/>
    </location>
</feature>
<feature type="region of interest" description="Disordered" evidence="1">
    <location>
        <begin position="1"/>
        <end position="46"/>
    </location>
</feature>
<name>A0ABR2H0E9_9EUKA</name>
<evidence type="ECO:0000256" key="1">
    <source>
        <dbReference type="SAM" id="MobiDB-lite"/>
    </source>
</evidence>
<dbReference type="EMBL" id="JAPFFF010000051">
    <property type="protein sequence ID" value="KAK8839659.1"/>
    <property type="molecule type" value="Genomic_DNA"/>
</dbReference>
<evidence type="ECO:0000313" key="3">
    <source>
        <dbReference type="EMBL" id="KAK8839659.1"/>
    </source>
</evidence>
<feature type="compositionally biased region" description="Low complexity" evidence="1">
    <location>
        <begin position="210"/>
        <end position="219"/>
    </location>
</feature>
<sequence>MTNINPNSDGSEEKEKLIKNNSDISSSDTNIQTKEKEKIETYPDTGKPQKQWYKDYIQKIVAFFIKIITFIVSIFTICFHTSEEDIKEDEYTSKPIDTQEREIQKDVFQDLSKSEDANQETTSTKNTNQELPFENVNHKILTEDSDQNTNCDDIEAELPLKNTNQEASIKNTNYEQASENDNQESYSEDKTQNLTLEEPKQESSTEEENQSVNQESNDNTKLIKRSIYQPFPNKKAKLKGQIKVKINDNQNPFKIKFSTFIELDMHDTDNEIKDALDWVPIIRDLLFNCLTKKVNIVSFITGQFSTQASTSKNIPVLRPLVFLTAKRLGFDSYISLTNRAVIFVDIATYKNDPNDLNDLEELFKMTTMDADVNNSEENDQKRYAIIEKVDKSFTDDDDDEEGLDYDNDYDIVEEVSENDDDFLNFYEKESYVNNDRYRDKEEDDADNHFYQDTAFWEVQKLFPQMPSICIKIICTNRKESQAVSYAKAFEEMLFKKDDNGYARYLTQKVTEEELISIRKRNKRIANKTNLKEALNVFTVERAVDSKREDGCPRFIPSIEVDLSHADYNEAVNTLNEIMNNLKDISFAEIVLNFSLEPKGCSINEVLHFMNNKEMSDGIHMKEIKEERPNHFRFAIYNDNYVI</sequence>
<keyword evidence="2" id="KW-0472">Membrane</keyword>
<protein>
    <submittedName>
        <fullName evidence="3">Uncharacterized protein</fullName>
    </submittedName>
</protein>
<gene>
    <name evidence="3" type="ORF">M9Y10_032028</name>
</gene>
<proteinExistence type="predicted"/>
<accession>A0ABR2H0E9</accession>
<keyword evidence="2" id="KW-0812">Transmembrane</keyword>
<keyword evidence="2" id="KW-1133">Transmembrane helix</keyword>
<dbReference type="Proteomes" id="UP001470230">
    <property type="component" value="Unassembled WGS sequence"/>
</dbReference>
<feature type="compositionally biased region" description="Low complexity" evidence="1">
    <location>
        <begin position="20"/>
        <end position="31"/>
    </location>
</feature>
<reference evidence="3 4" key="1">
    <citation type="submission" date="2024-04" db="EMBL/GenBank/DDBJ databases">
        <title>Tritrichomonas musculus Genome.</title>
        <authorList>
            <person name="Alves-Ferreira E."/>
            <person name="Grigg M."/>
            <person name="Lorenzi H."/>
            <person name="Galac M."/>
        </authorList>
    </citation>
    <scope>NUCLEOTIDE SEQUENCE [LARGE SCALE GENOMIC DNA]</scope>
    <source>
        <strain evidence="3 4">EAF2021</strain>
    </source>
</reference>
<evidence type="ECO:0000313" key="4">
    <source>
        <dbReference type="Proteomes" id="UP001470230"/>
    </source>
</evidence>
<organism evidence="3 4">
    <name type="scientific">Tritrichomonas musculus</name>
    <dbReference type="NCBI Taxonomy" id="1915356"/>
    <lineage>
        <taxon>Eukaryota</taxon>
        <taxon>Metamonada</taxon>
        <taxon>Parabasalia</taxon>
        <taxon>Tritrichomonadida</taxon>
        <taxon>Tritrichomonadidae</taxon>
        <taxon>Tritrichomonas</taxon>
    </lineage>
</organism>
<feature type="compositionally biased region" description="Polar residues" evidence="1">
    <location>
        <begin position="173"/>
        <end position="185"/>
    </location>
</feature>
<comment type="caution">
    <text evidence="3">The sequence shown here is derived from an EMBL/GenBank/DDBJ whole genome shotgun (WGS) entry which is preliminary data.</text>
</comment>
<feature type="compositionally biased region" description="Polar residues" evidence="1">
    <location>
        <begin position="119"/>
        <end position="130"/>
    </location>
</feature>
<feature type="region of interest" description="Disordered" evidence="1">
    <location>
        <begin position="173"/>
        <end position="223"/>
    </location>
</feature>